<reference evidence="1 2" key="1">
    <citation type="submission" date="2024-09" db="EMBL/GenBank/DDBJ databases">
        <title>Rethinking Asexuality: The Enigmatic Case of Functional Sexual Genes in Lepraria (Stereocaulaceae).</title>
        <authorList>
            <person name="Doellman M."/>
            <person name="Sun Y."/>
            <person name="Barcenas-Pena A."/>
            <person name="Lumbsch H.T."/>
            <person name="Grewe F."/>
        </authorList>
    </citation>
    <scope>NUCLEOTIDE SEQUENCE [LARGE SCALE GENOMIC DNA]</scope>
    <source>
        <strain evidence="1 2">Grewe 0041</strain>
    </source>
</reference>
<name>A0ABR4APF6_9LECA</name>
<organism evidence="1 2">
    <name type="scientific">Lepraria finkii</name>
    <dbReference type="NCBI Taxonomy" id="1340010"/>
    <lineage>
        <taxon>Eukaryota</taxon>
        <taxon>Fungi</taxon>
        <taxon>Dikarya</taxon>
        <taxon>Ascomycota</taxon>
        <taxon>Pezizomycotina</taxon>
        <taxon>Lecanoromycetes</taxon>
        <taxon>OSLEUM clade</taxon>
        <taxon>Lecanoromycetidae</taxon>
        <taxon>Lecanorales</taxon>
        <taxon>Lecanorineae</taxon>
        <taxon>Stereocaulaceae</taxon>
        <taxon>Lepraria</taxon>
    </lineage>
</organism>
<accession>A0ABR4APF6</accession>
<protein>
    <submittedName>
        <fullName evidence="1">Uncharacterized protein</fullName>
    </submittedName>
</protein>
<comment type="caution">
    <text evidence="1">The sequence shown here is derived from an EMBL/GenBank/DDBJ whole genome shotgun (WGS) entry which is preliminary data.</text>
</comment>
<gene>
    <name evidence="1" type="ORF">ABVK25_011764</name>
</gene>
<evidence type="ECO:0000313" key="2">
    <source>
        <dbReference type="Proteomes" id="UP001590951"/>
    </source>
</evidence>
<dbReference type="Proteomes" id="UP001590951">
    <property type="component" value="Unassembled WGS sequence"/>
</dbReference>
<keyword evidence="2" id="KW-1185">Reference proteome</keyword>
<evidence type="ECO:0000313" key="1">
    <source>
        <dbReference type="EMBL" id="KAL2046549.1"/>
    </source>
</evidence>
<dbReference type="EMBL" id="JBHFEH010000115">
    <property type="protein sequence ID" value="KAL2046549.1"/>
    <property type="molecule type" value="Genomic_DNA"/>
</dbReference>
<proteinExistence type="predicted"/>
<sequence length="215" mass="24989">MPPTINTTSTDIGFNFQVLLTPANTQQVRQLLRHATQGEISNPVLGKAVIRAMADSSIQSITNAELIELNRRRKEKANRSAAYYGNTRIMKLDMVRECKQKAATKVQEKETREHNKHEKEKETIYNKEVNYLMRIGPELFAPPKPPTPRKRVRRPQLIVILRVGKRGLHYMEQVEHMEHAGYDMEQMEHMKQAEHAEQYTSRHGRQIKKTYKATT</sequence>